<name>A0A1N5WEY8_9ARCH</name>
<sequence length="490" mass="55572">MCFVENVTKLAYSRLLFGDFLLDDVDEKDVVEQIKTLGVTEQLPKDNGPSMFQIQNITEFIAQLEKTQNSHDGLFQYIKDARFWIYRDGILPIKVVVIEVVLKTDDLQKLKKSDLEGKIWKVSLLLGSCFSEGSIPIADSSKDFRILKFSSRAIPNVVLRNFVAEFVIETEREFFDDFNKELDSLEKEISIRDLIEQKVIEARENCKIPADEVDKVISKGTLQQEQKIKDIRTKIISLEPVSFLEGGFSYEQSIVRGYANKMFIIGKIVQGSLGDSPPLYLCVLSMGGSQIPLANLESMPVLQFPERPSLLDFSFGAGQILALQLLNSWNRHVEKLVTEITTKQSPSQTNANTDANKTLEELRDLIFHTGINEKISVNYRRELQDLANPSRKTFLYEFPIPPEEATLYSTNPEQYGLEKPGPIASNLASLVLKDLNSNEKHLLGATDLRKSKIDVLKIEEDRKYSRRMLCLTVVIAVATIVNVVLFLIRL</sequence>
<evidence type="ECO:0000256" key="1">
    <source>
        <dbReference type="SAM" id="Phobius"/>
    </source>
</evidence>
<keyword evidence="1" id="KW-1133">Transmembrane helix</keyword>
<dbReference type="Proteomes" id="UP000195607">
    <property type="component" value="Chromosome I"/>
</dbReference>
<dbReference type="AlphaFoldDB" id="A0A1N5WEY8"/>
<gene>
    <name evidence="2" type="ORF">CSP5_1795</name>
</gene>
<evidence type="ECO:0000313" key="3">
    <source>
        <dbReference type="Proteomes" id="UP000195607"/>
    </source>
</evidence>
<evidence type="ECO:0000313" key="2">
    <source>
        <dbReference type="EMBL" id="SIM83792.1"/>
    </source>
</evidence>
<reference evidence="2 3" key="1">
    <citation type="submission" date="2016-04" db="EMBL/GenBank/DDBJ databases">
        <authorList>
            <person name="Evans L.H."/>
            <person name="Alamgir A."/>
            <person name="Owens N."/>
            <person name="Weber N.D."/>
            <person name="Virtaneva K."/>
            <person name="Barbian K."/>
            <person name="Babar A."/>
            <person name="Rosenke K."/>
        </authorList>
    </citation>
    <scope>NUCLEOTIDE SEQUENCE [LARGE SCALE GENOMIC DNA]</scope>
    <source>
        <strain evidence="3">S5(T) (JCM 30642 \VKM B-2941)</strain>
    </source>
</reference>
<keyword evidence="1" id="KW-0812">Transmembrane</keyword>
<feature type="transmembrane region" description="Helical" evidence="1">
    <location>
        <begin position="468"/>
        <end position="488"/>
    </location>
</feature>
<accession>A0A1N5WEY8</accession>
<keyword evidence="1" id="KW-0472">Membrane</keyword>
<organism evidence="2 3">
    <name type="scientific">Cuniculiplasma divulgatum</name>
    <dbReference type="NCBI Taxonomy" id="1673428"/>
    <lineage>
        <taxon>Archaea</taxon>
        <taxon>Methanobacteriati</taxon>
        <taxon>Thermoplasmatota</taxon>
        <taxon>Thermoplasmata</taxon>
        <taxon>Thermoplasmatales</taxon>
        <taxon>Cuniculiplasmataceae</taxon>
        <taxon>Cuniculiplasma</taxon>
    </lineage>
</organism>
<protein>
    <submittedName>
        <fullName evidence="2">Membrane protein</fullName>
    </submittedName>
</protein>
<dbReference type="EMBL" id="LT671858">
    <property type="protein sequence ID" value="SIM83792.1"/>
    <property type="molecule type" value="Genomic_DNA"/>
</dbReference>
<proteinExistence type="predicted"/>